<protein>
    <submittedName>
        <fullName evidence="1">Uncharacterized protein</fullName>
    </submittedName>
</protein>
<reference evidence="1" key="1">
    <citation type="submission" date="2018-12" db="EMBL/GenBank/DDBJ databases">
        <authorList>
            <person name="Jadhav K."/>
            <person name="Kushwaha B."/>
            <person name="Jadhav I."/>
        </authorList>
    </citation>
    <scope>NUCLEOTIDE SEQUENCE [LARGE SCALE GENOMIC DNA]</scope>
    <source>
        <strain evidence="1">SBS 10</strain>
    </source>
</reference>
<dbReference type="AlphaFoldDB" id="A0A432JH11"/>
<organism evidence="1">
    <name type="scientific">Billgrantia gudaonensis</name>
    <dbReference type="NCBI Taxonomy" id="376427"/>
    <lineage>
        <taxon>Bacteria</taxon>
        <taxon>Pseudomonadati</taxon>
        <taxon>Pseudomonadota</taxon>
        <taxon>Gammaproteobacteria</taxon>
        <taxon>Oceanospirillales</taxon>
        <taxon>Halomonadaceae</taxon>
        <taxon>Billgrantia</taxon>
    </lineage>
</organism>
<dbReference type="EMBL" id="RXHI01000024">
    <property type="protein sequence ID" value="RUA22111.1"/>
    <property type="molecule type" value="Genomic_DNA"/>
</dbReference>
<sequence>MFEASSSCMRRTSLNGAFTLRDRQAHRVPPDRSGEGRIPLGLQFEVLEEVIEGRETDVRVMMSYRADHYGPEQVERIKQTVDETFILPWSSMMVPLASL</sequence>
<evidence type="ECO:0000313" key="1">
    <source>
        <dbReference type="EMBL" id="RUA22111.1"/>
    </source>
</evidence>
<comment type="caution">
    <text evidence="1">The sequence shown here is derived from an EMBL/GenBank/DDBJ whole genome shotgun (WGS) entry which is preliminary data.</text>
</comment>
<gene>
    <name evidence="1" type="ORF">DSL92_07740</name>
</gene>
<accession>A0A432JH11</accession>
<name>A0A432JH11_9GAMM</name>
<proteinExistence type="predicted"/>